<sequence length="148" mass="15367">MQIGTVVIVLASLVLAATVIGVLQRSLSGRVRIANHRSPGIDGAVDIRGVALGGRATLLQFSSEVCTPCVATARVLGDIARATDSVAHIDLDVAERPELAARFRVMQTPTTLILDGTGAVRARIGGAVRRELLVAELDRVLAGPVLAA</sequence>
<keyword evidence="3" id="KW-1185">Reference proteome</keyword>
<dbReference type="Pfam" id="PF00085">
    <property type="entry name" value="Thioredoxin"/>
    <property type="match status" value="1"/>
</dbReference>
<accession>A0ABW0NQ61</accession>
<protein>
    <submittedName>
        <fullName evidence="2">TlpA family protein disulfide reductase</fullName>
    </submittedName>
</protein>
<name>A0ABW0NQ61_9MICO</name>
<dbReference type="Gene3D" id="3.40.30.10">
    <property type="entry name" value="Glutaredoxin"/>
    <property type="match status" value="1"/>
</dbReference>
<dbReference type="EMBL" id="JBHSMG010000001">
    <property type="protein sequence ID" value="MFC5501362.1"/>
    <property type="molecule type" value="Genomic_DNA"/>
</dbReference>
<dbReference type="InterPro" id="IPR013766">
    <property type="entry name" value="Thioredoxin_domain"/>
</dbReference>
<evidence type="ECO:0000259" key="1">
    <source>
        <dbReference type="Pfam" id="PF00085"/>
    </source>
</evidence>
<feature type="domain" description="Thioredoxin" evidence="1">
    <location>
        <begin position="56"/>
        <end position="137"/>
    </location>
</feature>
<dbReference type="Proteomes" id="UP001596039">
    <property type="component" value="Unassembled WGS sequence"/>
</dbReference>
<organism evidence="2 3">
    <name type="scientific">Lysinimonas soli</name>
    <dbReference type="NCBI Taxonomy" id="1074233"/>
    <lineage>
        <taxon>Bacteria</taxon>
        <taxon>Bacillati</taxon>
        <taxon>Actinomycetota</taxon>
        <taxon>Actinomycetes</taxon>
        <taxon>Micrococcales</taxon>
        <taxon>Microbacteriaceae</taxon>
        <taxon>Lysinimonas</taxon>
    </lineage>
</organism>
<dbReference type="InterPro" id="IPR036249">
    <property type="entry name" value="Thioredoxin-like_sf"/>
</dbReference>
<dbReference type="RefSeq" id="WP_386738958.1">
    <property type="nucleotide sequence ID" value="NZ_JBHSMG010000001.1"/>
</dbReference>
<dbReference type="CDD" id="cd02947">
    <property type="entry name" value="TRX_family"/>
    <property type="match status" value="1"/>
</dbReference>
<reference evidence="3" key="1">
    <citation type="journal article" date="2019" name="Int. J. Syst. Evol. Microbiol.">
        <title>The Global Catalogue of Microorganisms (GCM) 10K type strain sequencing project: providing services to taxonomists for standard genome sequencing and annotation.</title>
        <authorList>
            <consortium name="The Broad Institute Genomics Platform"/>
            <consortium name="The Broad Institute Genome Sequencing Center for Infectious Disease"/>
            <person name="Wu L."/>
            <person name="Ma J."/>
        </authorList>
    </citation>
    <scope>NUCLEOTIDE SEQUENCE [LARGE SCALE GENOMIC DNA]</scope>
    <source>
        <strain evidence="3">CGMCC 4.6997</strain>
    </source>
</reference>
<gene>
    <name evidence="2" type="ORF">ACFPJ4_03795</name>
</gene>
<evidence type="ECO:0000313" key="2">
    <source>
        <dbReference type="EMBL" id="MFC5501362.1"/>
    </source>
</evidence>
<evidence type="ECO:0000313" key="3">
    <source>
        <dbReference type="Proteomes" id="UP001596039"/>
    </source>
</evidence>
<proteinExistence type="predicted"/>
<comment type="caution">
    <text evidence="2">The sequence shown here is derived from an EMBL/GenBank/DDBJ whole genome shotgun (WGS) entry which is preliminary data.</text>
</comment>
<dbReference type="SUPFAM" id="SSF52833">
    <property type="entry name" value="Thioredoxin-like"/>
    <property type="match status" value="1"/>
</dbReference>